<comment type="caution">
    <text evidence="1">The sequence shown here is derived from an EMBL/GenBank/DDBJ whole genome shotgun (WGS) entry which is preliminary data.</text>
</comment>
<organism evidence="1 2">
    <name type="scientific">Leptospira borgpetersenii str. Brem 328</name>
    <dbReference type="NCBI Taxonomy" id="1049780"/>
    <lineage>
        <taxon>Bacteria</taxon>
        <taxon>Pseudomonadati</taxon>
        <taxon>Spirochaetota</taxon>
        <taxon>Spirochaetia</taxon>
        <taxon>Leptospirales</taxon>
        <taxon>Leptospiraceae</taxon>
        <taxon>Leptospira</taxon>
    </lineage>
</organism>
<accession>A0ABC9SFY0</accession>
<sequence length="54" mass="6462">MYGVQNDFLQFKSWEKIFNQVFFLISKKVEKACVRTSSLISNTDETIQKYFIFT</sequence>
<evidence type="ECO:0000313" key="2">
    <source>
        <dbReference type="Proteomes" id="UP000012166"/>
    </source>
</evidence>
<evidence type="ECO:0000313" key="1">
    <source>
        <dbReference type="EMBL" id="EMN16637.1"/>
    </source>
</evidence>
<name>A0ABC9SFY0_LEPBO</name>
<reference evidence="1 2" key="1">
    <citation type="submission" date="2013-01" db="EMBL/GenBank/DDBJ databases">
        <authorList>
            <person name="Harkins D.M."/>
            <person name="Durkin A.S."/>
            <person name="Brinkac L.M."/>
            <person name="Haft D.H."/>
            <person name="Selengut J.D."/>
            <person name="Sanka R."/>
            <person name="DePew J."/>
            <person name="Purushe J."/>
            <person name="Hartskeerl R.A."/>
            <person name="Ahmed A."/>
            <person name="van der Linden H."/>
            <person name="Goris M.G.A."/>
            <person name="Vinetz J.M."/>
            <person name="Sutton G.G."/>
            <person name="Nierman W.C."/>
            <person name="Fouts D.E."/>
        </authorList>
    </citation>
    <scope>NUCLEOTIDE SEQUENCE [LARGE SCALE GENOMIC DNA]</scope>
    <source>
        <strain evidence="1 2">Brem 328</strain>
    </source>
</reference>
<proteinExistence type="predicted"/>
<dbReference type="EMBL" id="AHMS02000033">
    <property type="protein sequence ID" value="EMN16637.1"/>
    <property type="molecule type" value="Genomic_DNA"/>
</dbReference>
<protein>
    <submittedName>
        <fullName evidence="1">Uncharacterized protein</fullName>
    </submittedName>
</protein>
<dbReference type="AlphaFoldDB" id="A0ABC9SFY0"/>
<gene>
    <name evidence="1" type="ORF">LEP1GSC056_3775</name>
</gene>
<dbReference type="Proteomes" id="UP000012166">
    <property type="component" value="Unassembled WGS sequence"/>
</dbReference>